<dbReference type="EMBL" id="CP072793">
    <property type="protein sequence ID" value="QTR54620.1"/>
    <property type="molecule type" value="Genomic_DNA"/>
</dbReference>
<gene>
    <name evidence="1" type="ORF">J9260_05900</name>
</gene>
<sequence length="194" mass="22496">MARKNALPTWYPAECHRDNWQWQVSQWIDALSYRSQLVIMQAQGLLTEEHLEAVIHGCSPKVQPRTVSIPVEIDQPDNLLFKQFSEALAEARQQSDSSLATNICQRISTPPSKFKLLNLMDSLGKLHQLRVLDWIDLALWSRLTGVTFEATYLGDIFWCDEDIDRRYRLVTRTRPLACQLIAKSVIYRLLQVNR</sequence>
<dbReference type="RefSeq" id="WP_210220096.1">
    <property type="nucleotide sequence ID" value="NZ_CP072793.1"/>
</dbReference>
<dbReference type="Proteomes" id="UP000672009">
    <property type="component" value="Chromosome"/>
</dbReference>
<dbReference type="AlphaFoldDB" id="A0A975IJ75"/>
<evidence type="ECO:0000313" key="2">
    <source>
        <dbReference type="Proteomes" id="UP000672009"/>
    </source>
</evidence>
<reference evidence="1" key="1">
    <citation type="submission" date="2021-04" db="EMBL/GenBank/DDBJ databases">
        <title>Genomics, taxonomy and metabolism of representatives of sulfur bacteria of the genus Thiothrix: Thiothrix fructosivorans QT, Thiothrix unzii A1T and three new species, Thiothrix subterranea sp. nov., Thiothrix litoralis sp. nov. and 'Candidatus Thiothrix anitrata' sp. nov.</title>
        <authorList>
            <person name="Ravin N.V."/>
            <person name="Smolyakov D."/>
            <person name="Rudenko T.S."/>
            <person name="Mardanov A.V."/>
            <person name="Beletsky A.V."/>
            <person name="Markov N.D."/>
            <person name="Fomenkov A.I."/>
            <person name="Roberts R.J."/>
            <person name="Karnachuk O.V."/>
            <person name="Novikov A."/>
            <person name="Grabovich M.Y."/>
        </authorList>
    </citation>
    <scope>NUCLEOTIDE SEQUENCE</scope>
    <source>
        <strain evidence="1">A1</strain>
    </source>
</reference>
<name>A0A975IJ75_9GAMM</name>
<evidence type="ECO:0000313" key="1">
    <source>
        <dbReference type="EMBL" id="QTR54620.1"/>
    </source>
</evidence>
<keyword evidence="2" id="KW-1185">Reference proteome</keyword>
<proteinExistence type="predicted"/>
<organism evidence="1 2">
    <name type="scientific">Thiothrix unzii</name>
    <dbReference type="NCBI Taxonomy" id="111769"/>
    <lineage>
        <taxon>Bacteria</taxon>
        <taxon>Pseudomonadati</taxon>
        <taxon>Pseudomonadota</taxon>
        <taxon>Gammaproteobacteria</taxon>
        <taxon>Thiotrichales</taxon>
        <taxon>Thiotrichaceae</taxon>
        <taxon>Thiothrix</taxon>
    </lineage>
</organism>
<protein>
    <submittedName>
        <fullName evidence="1">Uncharacterized protein</fullName>
    </submittedName>
</protein>
<accession>A0A975IJ75</accession>
<dbReference type="KEGG" id="tun:J9260_05900"/>